<evidence type="ECO:0000256" key="1">
    <source>
        <dbReference type="SAM" id="MobiDB-lite"/>
    </source>
</evidence>
<feature type="chain" id="PRO_5019502225" evidence="2">
    <location>
        <begin position="23"/>
        <end position="210"/>
    </location>
</feature>
<gene>
    <name evidence="3" type="ORF">B296_00014945</name>
</gene>
<dbReference type="AlphaFoldDB" id="A0A427ACB7"/>
<evidence type="ECO:0000313" key="4">
    <source>
        <dbReference type="Proteomes" id="UP000287651"/>
    </source>
</evidence>
<feature type="region of interest" description="Disordered" evidence="1">
    <location>
        <begin position="119"/>
        <end position="149"/>
    </location>
</feature>
<accession>A0A427ACB7</accession>
<protein>
    <submittedName>
        <fullName evidence="3">Uncharacterized protein</fullName>
    </submittedName>
</protein>
<reference evidence="3 4" key="1">
    <citation type="journal article" date="2014" name="Agronomy (Basel)">
        <title>A Draft Genome Sequence for Ensete ventricosum, the Drought-Tolerant Tree Against Hunger.</title>
        <authorList>
            <person name="Harrison J."/>
            <person name="Moore K.A."/>
            <person name="Paszkiewicz K."/>
            <person name="Jones T."/>
            <person name="Grant M."/>
            <person name="Ambacheew D."/>
            <person name="Muzemil S."/>
            <person name="Studholme D.J."/>
        </authorList>
    </citation>
    <scope>NUCLEOTIDE SEQUENCE [LARGE SCALE GENOMIC DNA]</scope>
</reference>
<dbReference type="EMBL" id="AMZH03002985">
    <property type="protein sequence ID" value="RRT73791.1"/>
    <property type="molecule type" value="Genomic_DNA"/>
</dbReference>
<comment type="caution">
    <text evidence="3">The sequence shown here is derived from an EMBL/GenBank/DDBJ whole genome shotgun (WGS) entry which is preliminary data.</text>
</comment>
<keyword evidence="2" id="KW-0732">Signal</keyword>
<evidence type="ECO:0000313" key="3">
    <source>
        <dbReference type="EMBL" id="RRT73791.1"/>
    </source>
</evidence>
<proteinExistence type="predicted"/>
<dbReference type="Proteomes" id="UP000287651">
    <property type="component" value="Unassembled WGS sequence"/>
</dbReference>
<name>A0A427ACB7_ENSVE</name>
<sequence length="210" mass="22388">MVEHSPCHKVLLLLSIVPFFMFWNCKILEKHGEYYIISGRRGPPPCANPTEVADDAGEGMANRPRHEPDALLEGVGHARVPAPRPLPQAPPNPGDAVLVAVGRDRRRLQVRRRRVVDQPVPDADGRGVEATGGMAASAGEGVGGGEEAEGGTVAVDEEDVPEAGVAVVITVGIEVAAALKGFGYDELLHLSLHIHELFLVLSLYCRVTTS</sequence>
<feature type="signal peptide" evidence="2">
    <location>
        <begin position="1"/>
        <end position="22"/>
    </location>
</feature>
<evidence type="ECO:0000256" key="2">
    <source>
        <dbReference type="SAM" id="SignalP"/>
    </source>
</evidence>
<organism evidence="3 4">
    <name type="scientific">Ensete ventricosum</name>
    <name type="common">Abyssinian banana</name>
    <name type="synonym">Musa ensete</name>
    <dbReference type="NCBI Taxonomy" id="4639"/>
    <lineage>
        <taxon>Eukaryota</taxon>
        <taxon>Viridiplantae</taxon>
        <taxon>Streptophyta</taxon>
        <taxon>Embryophyta</taxon>
        <taxon>Tracheophyta</taxon>
        <taxon>Spermatophyta</taxon>
        <taxon>Magnoliopsida</taxon>
        <taxon>Liliopsida</taxon>
        <taxon>Zingiberales</taxon>
        <taxon>Musaceae</taxon>
        <taxon>Ensete</taxon>
    </lineage>
</organism>